<comment type="caution">
    <text evidence="1">The sequence shown here is derived from an EMBL/GenBank/DDBJ whole genome shotgun (WGS) entry which is preliminary data.</text>
</comment>
<dbReference type="SUPFAM" id="SSF52047">
    <property type="entry name" value="RNI-like"/>
    <property type="match status" value="1"/>
</dbReference>
<dbReference type="AlphaFoldDB" id="A0A4Y2U308"/>
<dbReference type="OrthoDB" id="16120at2759"/>
<protein>
    <recommendedName>
        <fullName evidence="3">F-box domain-containing protein</fullName>
    </recommendedName>
</protein>
<name>A0A4Y2U308_ARAVE</name>
<organism evidence="1 2">
    <name type="scientific">Araneus ventricosus</name>
    <name type="common">Orbweaver spider</name>
    <name type="synonym">Epeira ventricosa</name>
    <dbReference type="NCBI Taxonomy" id="182803"/>
    <lineage>
        <taxon>Eukaryota</taxon>
        <taxon>Metazoa</taxon>
        <taxon>Ecdysozoa</taxon>
        <taxon>Arthropoda</taxon>
        <taxon>Chelicerata</taxon>
        <taxon>Arachnida</taxon>
        <taxon>Araneae</taxon>
        <taxon>Araneomorphae</taxon>
        <taxon>Entelegynae</taxon>
        <taxon>Araneoidea</taxon>
        <taxon>Araneidae</taxon>
        <taxon>Araneus</taxon>
    </lineage>
</organism>
<dbReference type="Gene3D" id="3.80.10.10">
    <property type="entry name" value="Ribonuclease Inhibitor"/>
    <property type="match status" value="1"/>
</dbReference>
<accession>A0A4Y2U308</accession>
<proteinExistence type="predicted"/>
<dbReference type="Proteomes" id="UP000499080">
    <property type="component" value="Unassembled WGS sequence"/>
</dbReference>
<sequence length="128" mass="14842">MGLLMEEFCKNFVTFSLPYYPNNDFKIKSIIVTCSNLVHIHLATLVELDIFESCPHLRRLRFHSWEEATTNYICSKTVELPRSIRNLEIFSTRDADGNYKMMDDIFVIILKNCPKLISVGYGDSEKAL</sequence>
<keyword evidence="2" id="KW-1185">Reference proteome</keyword>
<evidence type="ECO:0000313" key="2">
    <source>
        <dbReference type="Proteomes" id="UP000499080"/>
    </source>
</evidence>
<reference evidence="1 2" key="1">
    <citation type="journal article" date="2019" name="Sci. Rep.">
        <title>Orb-weaving spider Araneus ventricosus genome elucidates the spidroin gene catalogue.</title>
        <authorList>
            <person name="Kono N."/>
            <person name="Nakamura H."/>
            <person name="Ohtoshi R."/>
            <person name="Moran D.A.P."/>
            <person name="Shinohara A."/>
            <person name="Yoshida Y."/>
            <person name="Fujiwara M."/>
            <person name="Mori M."/>
            <person name="Tomita M."/>
            <person name="Arakawa K."/>
        </authorList>
    </citation>
    <scope>NUCLEOTIDE SEQUENCE [LARGE SCALE GENOMIC DNA]</scope>
</reference>
<evidence type="ECO:0000313" key="1">
    <source>
        <dbReference type="EMBL" id="GBO06364.1"/>
    </source>
</evidence>
<dbReference type="InterPro" id="IPR032675">
    <property type="entry name" value="LRR_dom_sf"/>
</dbReference>
<evidence type="ECO:0008006" key="3">
    <source>
        <dbReference type="Google" id="ProtNLM"/>
    </source>
</evidence>
<gene>
    <name evidence="1" type="ORF">AVEN_13126_1</name>
</gene>
<dbReference type="EMBL" id="BGPR01032721">
    <property type="protein sequence ID" value="GBO06364.1"/>
    <property type="molecule type" value="Genomic_DNA"/>
</dbReference>